<keyword evidence="4" id="KW-1185">Reference proteome</keyword>
<dbReference type="CDD" id="cd00077">
    <property type="entry name" value="HDc"/>
    <property type="match status" value="1"/>
</dbReference>
<dbReference type="SUPFAM" id="SSF109604">
    <property type="entry name" value="HD-domain/PDEase-like"/>
    <property type="match status" value="1"/>
</dbReference>
<name>A0AAX3BC82_9SPIR</name>
<dbReference type="GO" id="GO:0016462">
    <property type="term" value="F:pyrophosphatase activity"/>
    <property type="evidence" value="ECO:0007669"/>
    <property type="project" value="TreeGrafter"/>
</dbReference>
<dbReference type="InterPro" id="IPR050273">
    <property type="entry name" value="GppA/Ppx_hydrolase"/>
</dbReference>
<dbReference type="Pfam" id="PF02541">
    <property type="entry name" value="Ppx-GppA"/>
    <property type="match status" value="1"/>
</dbReference>
<proteinExistence type="predicted"/>
<accession>A0AAX3BC82</accession>
<dbReference type="InterPro" id="IPR048950">
    <property type="entry name" value="Ppx_GppA_C"/>
</dbReference>
<dbReference type="RefSeq" id="WP_271435060.1">
    <property type="nucleotide sequence ID" value="NZ_CP073355.1"/>
</dbReference>
<protein>
    <submittedName>
        <fullName evidence="3">HD domain-containing protein</fullName>
    </submittedName>
</protein>
<dbReference type="Gene3D" id="3.30.420.150">
    <property type="entry name" value="Exopolyphosphatase. Domain 2"/>
    <property type="match status" value="1"/>
</dbReference>
<dbReference type="InterPro" id="IPR003695">
    <property type="entry name" value="Ppx_GppA_N"/>
</dbReference>
<reference evidence="3" key="1">
    <citation type="submission" date="2021-04" db="EMBL/GenBank/DDBJ databases">
        <authorList>
            <person name="Postec A."/>
        </authorList>
    </citation>
    <scope>NUCLEOTIDE SEQUENCE</scope>
    <source>
        <strain evidence="3">F1F22</strain>
    </source>
</reference>
<dbReference type="SUPFAM" id="SSF53067">
    <property type="entry name" value="Actin-like ATPase domain"/>
    <property type="match status" value="1"/>
</dbReference>
<evidence type="ECO:0000313" key="3">
    <source>
        <dbReference type="EMBL" id="URA09928.1"/>
    </source>
</evidence>
<organism evidence="3 4">
    <name type="scientific">Thermospira aquatica</name>
    <dbReference type="NCBI Taxonomy" id="2828656"/>
    <lineage>
        <taxon>Bacteria</taxon>
        <taxon>Pseudomonadati</taxon>
        <taxon>Spirochaetota</taxon>
        <taxon>Spirochaetia</taxon>
        <taxon>Brevinematales</taxon>
        <taxon>Thermospiraceae</taxon>
        <taxon>Thermospira</taxon>
    </lineage>
</organism>
<feature type="domain" description="Ppx/GppA phosphatase C-terminal" evidence="2">
    <location>
        <begin position="320"/>
        <end position="471"/>
    </location>
</feature>
<dbReference type="EMBL" id="CP073355">
    <property type="protein sequence ID" value="URA09928.1"/>
    <property type="molecule type" value="Genomic_DNA"/>
</dbReference>
<dbReference type="KEGG" id="taqu:KDW03_10675"/>
<dbReference type="PANTHER" id="PTHR30005">
    <property type="entry name" value="EXOPOLYPHOSPHATASE"/>
    <property type="match status" value="1"/>
</dbReference>
<evidence type="ECO:0000259" key="2">
    <source>
        <dbReference type="Pfam" id="PF21447"/>
    </source>
</evidence>
<evidence type="ECO:0000313" key="4">
    <source>
        <dbReference type="Proteomes" id="UP001056539"/>
    </source>
</evidence>
<dbReference type="InterPro" id="IPR003607">
    <property type="entry name" value="HD/PDEase_dom"/>
</dbReference>
<dbReference type="AlphaFoldDB" id="A0AAX3BC82"/>
<reference evidence="3" key="2">
    <citation type="submission" date="2022-06" db="EMBL/GenBank/DDBJ databases">
        <title>Thermospira aquatica gen. nov., sp. nov.</title>
        <authorList>
            <person name="Ben Ali Gam Z."/>
            <person name="Labat M."/>
        </authorList>
    </citation>
    <scope>NUCLEOTIDE SEQUENCE</scope>
    <source>
        <strain evidence="3">F1F22</strain>
    </source>
</reference>
<dbReference type="Proteomes" id="UP001056539">
    <property type="component" value="Chromosome"/>
</dbReference>
<dbReference type="Gene3D" id="1.10.3210.10">
    <property type="entry name" value="Hypothetical protein af1432"/>
    <property type="match status" value="1"/>
</dbReference>
<gene>
    <name evidence="3" type="ORF">KDW03_10675</name>
</gene>
<sequence>MLWNNKPELFGLLDIGSHTIKLYILEIQGREKKWKIIDSLWMPIQLGKDILTRGVIRQETLTDLHNILKRYQETLQSYRIKEIKAFITSALSEASNSESVISRCESILGVPVTIIHPHQENEAIYLAISDIIQGHPELRQQGLLICHVGSGSSRIFIQQRGNLLFSQTYHTGILRFSQFLPTNPAAYESYFFPFIKQLSATLKSVLGEENLSLVLLNDDIVHMVEHLGYKEKHGLYEIRRQELERMSFHFLSLPPEDLVLHYNISDTAVQSIKLSLVFFLSLLHYLNLSTLYLPHTLSTFGFAYELFQKKETSLIPIILSSAKTIAKRYLYDAEHAHKVMEYGCLLFDKLQKPYHLEQKERLYLQLAALLHDIGYFVSATNHHKNTYDLLRNTEIFGLSPEEILYIALIARYHRRSAPKKTHGDFMNLDMHERIMITRLSAMLRLANAMDSCHQQVIRHLEIKLTEHSLHLLCHIEPRNQQAFEVIENAIHLNKTFFENFFGIKVVVEKL</sequence>
<dbReference type="Gene3D" id="3.30.420.40">
    <property type="match status" value="1"/>
</dbReference>
<dbReference type="PANTHER" id="PTHR30005:SF0">
    <property type="entry name" value="RETROGRADE REGULATION PROTEIN 2"/>
    <property type="match status" value="1"/>
</dbReference>
<dbReference type="InterPro" id="IPR043129">
    <property type="entry name" value="ATPase_NBD"/>
</dbReference>
<feature type="domain" description="Ppx/GppA phosphatase N-terminal" evidence="1">
    <location>
        <begin position="43"/>
        <end position="188"/>
    </location>
</feature>
<dbReference type="Pfam" id="PF21447">
    <property type="entry name" value="Ppx-GppA_III"/>
    <property type="match status" value="1"/>
</dbReference>
<evidence type="ECO:0000259" key="1">
    <source>
        <dbReference type="Pfam" id="PF02541"/>
    </source>
</evidence>